<dbReference type="Gene3D" id="2.60.120.10">
    <property type="entry name" value="Jelly Rolls"/>
    <property type="match status" value="1"/>
</dbReference>
<accession>A0A8J8WB71</accession>
<sequence>MRRNTYVTSALVRSVHTSVKVGQVTHLHPVQGNEAGTPAPHSQHSSPEYRPALSNSWSRARTPSLNHVQTSTEFCLDAAQGRQPSRVLQFRGRKGMAALIQKIGRLAIKTFRRDPGLTPTSSKNHYDLLCDLLACLTPSDLHLESALLQDRGVFNAGRDGAPVTYMQIYEDHDLTICVFILKRGVRLPLHDHPGMCGLLKVVHGAVSVQSYTLLRDSETQGRNAPTHKALGDHNHISYPPHHVLPATKHPEVVATADNPACRLNPGDNNVHEIHALDGPAAFLDILSPPYGNDARLGLERDCHYYREVGGGVGGGGDGGKVLLCQVETPVDFWCDQAEYKGPLVCEDDTTEMLLRRGNHVK</sequence>
<evidence type="ECO:0000313" key="6">
    <source>
        <dbReference type="Proteomes" id="UP000770661"/>
    </source>
</evidence>
<keyword evidence="5" id="KW-0223">Dioxygenase</keyword>
<dbReference type="AlphaFoldDB" id="A0A8J8WB71"/>
<comment type="caution">
    <text evidence="5">The sequence shown here is derived from an EMBL/GenBank/DDBJ whole genome shotgun (WGS) entry which is preliminary data.</text>
</comment>
<dbReference type="SUPFAM" id="SSF51182">
    <property type="entry name" value="RmlC-like cupins"/>
    <property type="match status" value="1"/>
</dbReference>
<dbReference type="GO" id="GO:0005739">
    <property type="term" value="C:mitochondrion"/>
    <property type="evidence" value="ECO:0007669"/>
    <property type="project" value="TreeGrafter"/>
</dbReference>
<dbReference type="OrthoDB" id="271433at2759"/>
<evidence type="ECO:0000256" key="2">
    <source>
        <dbReference type="ARBA" id="ARBA00023002"/>
    </source>
</evidence>
<reference evidence="5" key="1">
    <citation type="submission" date="2020-07" db="EMBL/GenBank/DDBJ databases">
        <title>The High-quality genome of the commercially important snow crab, Chionoecetes opilio.</title>
        <authorList>
            <person name="Jeong J.-H."/>
            <person name="Ryu S."/>
        </authorList>
    </citation>
    <scope>NUCLEOTIDE SEQUENCE</scope>
    <source>
        <strain evidence="5">MADBK_172401_WGS</strain>
        <tissue evidence="5">Digestive gland</tissue>
    </source>
</reference>
<dbReference type="InterPro" id="IPR014710">
    <property type="entry name" value="RmlC-like_jellyroll"/>
</dbReference>
<keyword evidence="3" id="KW-0408">Iron</keyword>
<dbReference type="EMBL" id="JACEEZ010026472">
    <property type="protein sequence ID" value="KAG0692603.1"/>
    <property type="molecule type" value="Genomic_DNA"/>
</dbReference>
<dbReference type="Proteomes" id="UP000770661">
    <property type="component" value="Unassembled WGS sequence"/>
</dbReference>
<organism evidence="5 6">
    <name type="scientific">Chionoecetes opilio</name>
    <name type="common">Atlantic snow crab</name>
    <name type="synonym">Cancer opilio</name>
    <dbReference type="NCBI Taxonomy" id="41210"/>
    <lineage>
        <taxon>Eukaryota</taxon>
        <taxon>Metazoa</taxon>
        <taxon>Ecdysozoa</taxon>
        <taxon>Arthropoda</taxon>
        <taxon>Crustacea</taxon>
        <taxon>Multicrustacea</taxon>
        <taxon>Malacostraca</taxon>
        <taxon>Eumalacostraca</taxon>
        <taxon>Eucarida</taxon>
        <taxon>Decapoda</taxon>
        <taxon>Pleocyemata</taxon>
        <taxon>Brachyura</taxon>
        <taxon>Eubrachyura</taxon>
        <taxon>Majoidea</taxon>
        <taxon>Majidae</taxon>
        <taxon>Chionoecetes</taxon>
    </lineage>
</organism>
<dbReference type="InterPro" id="IPR011051">
    <property type="entry name" value="RmlC_Cupin_sf"/>
</dbReference>
<name>A0A8J8WB71_CHIOP</name>
<dbReference type="PANTHER" id="PTHR22966:SF61">
    <property type="entry name" value="2-AMINOETHANETHIOL DIOXYGENASE"/>
    <property type="match status" value="1"/>
</dbReference>
<dbReference type="PANTHER" id="PTHR22966">
    <property type="entry name" value="2-AMINOETHANETHIOL DIOXYGENASE"/>
    <property type="match status" value="1"/>
</dbReference>
<keyword evidence="6" id="KW-1185">Reference proteome</keyword>
<evidence type="ECO:0000256" key="1">
    <source>
        <dbReference type="ARBA" id="ARBA00022723"/>
    </source>
</evidence>
<keyword evidence="1" id="KW-0479">Metal-binding</keyword>
<evidence type="ECO:0000256" key="3">
    <source>
        <dbReference type="ARBA" id="ARBA00023004"/>
    </source>
</evidence>
<gene>
    <name evidence="5" type="primary">Ado</name>
    <name evidence="5" type="ORF">GWK47_027824</name>
</gene>
<feature type="region of interest" description="Disordered" evidence="4">
    <location>
        <begin position="29"/>
        <end position="57"/>
    </location>
</feature>
<evidence type="ECO:0000256" key="4">
    <source>
        <dbReference type="SAM" id="MobiDB-lite"/>
    </source>
</evidence>
<protein>
    <submittedName>
        <fullName evidence="5">2-aminoethanethiol dioxygenase</fullName>
    </submittedName>
</protein>
<evidence type="ECO:0000313" key="5">
    <source>
        <dbReference type="EMBL" id="KAG0692603.1"/>
    </source>
</evidence>
<dbReference type="Pfam" id="PF07847">
    <property type="entry name" value="PCO_ADO"/>
    <property type="match status" value="1"/>
</dbReference>
<dbReference type="GO" id="GO:0016702">
    <property type="term" value="F:oxidoreductase activity, acting on single donors with incorporation of molecular oxygen, incorporation of two atoms of oxygen"/>
    <property type="evidence" value="ECO:0007669"/>
    <property type="project" value="InterPro"/>
</dbReference>
<keyword evidence="2" id="KW-0560">Oxidoreductase</keyword>
<dbReference type="GO" id="GO:0046872">
    <property type="term" value="F:metal ion binding"/>
    <property type="evidence" value="ECO:0007669"/>
    <property type="project" value="UniProtKB-KW"/>
</dbReference>
<dbReference type="InterPro" id="IPR012864">
    <property type="entry name" value="PCO/ADO"/>
</dbReference>
<dbReference type="CDD" id="cd20289">
    <property type="entry name" value="cupin_ADO"/>
    <property type="match status" value="1"/>
</dbReference>
<proteinExistence type="predicted"/>